<keyword evidence="4" id="KW-1185">Reference proteome</keyword>
<evidence type="ECO:0000256" key="1">
    <source>
        <dbReference type="ARBA" id="ARBA00008602"/>
    </source>
</evidence>
<dbReference type="InterPro" id="IPR019265">
    <property type="entry name" value="RTRAF"/>
</dbReference>
<protein>
    <recommendedName>
        <fullName evidence="2">RNA transcription, translation and transport factor protein</fullName>
    </recommendedName>
</protein>
<comment type="similarity">
    <text evidence="1">Belongs to the RTRAF family.</text>
</comment>
<gene>
    <name evidence="3" type="ORF">J1605_014082</name>
</gene>
<accession>A0AB34GDW5</accession>
<dbReference type="EMBL" id="JAIQCJ010002282">
    <property type="protein sequence ID" value="KAJ8777884.1"/>
    <property type="molecule type" value="Genomic_DNA"/>
</dbReference>
<dbReference type="PANTHER" id="PTHR15924">
    <property type="entry name" value="CLE"/>
    <property type="match status" value="1"/>
</dbReference>
<reference evidence="3 4" key="1">
    <citation type="submission" date="2022-11" db="EMBL/GenBank/DDBJ databases">
        <title>Whole genome sequence of Eschrichtius robustus ER-17-0199.</title>
        <authorList>
            <person name="Bruniche-Olsen A."/>
            <person name="Black A.N."/>
            <person name="Fields C.J."/>
            <person name="Walden K."/>
            <person name="Dewoody J.A."/>
        </authorList>
    </citation>
    <scope>NUCLEOTIDE SEQUENCE [LARGE SCALE GENOMIC DNA]</scope>
    <source>
        <strain evidence="3">ER-17-0199</strain>
        <tissue evidence="3">Blubber</tissue>
    </source>
</reference>
<evidence type="ECO:0000256" key="2">
    <source>
        <dbReference type="ARBA" id="ARBA00015365"/>
    </source>
</evidence>
<dbReference type="AlphaFoldDB" id="A0AB34GDW5"/>
<proteinExistence type="inferred from homology"/>
<dbReference type="Proteomes" id="UP001159641">
    <property type="component" value="Unassembled WGS sequence"/>
</dbReference>
<organism evidence="3 4">
    <name type="scientific">Eschrichtius robustus</name>
    <name type="common">California gray whale</name>
    <name type="synonym">Eschrichtius gibbosus</name>
    <dbReference type="NCBI Taxonomy" id="9764"/>
    <lineage>
        <taxon>Eukaryota</taxon>
        <taxon>Metazoa</taxon>
        <taxon>Chordata</taxon>
        <taxon>Craniata</taxon>
        <taxon>Vertebrata</taxon>
        <taxon>Euteleostomi</taxon>
        <taxon>Mammalia</taxon>
        <taxon>Eutheria</taxon>
        <taxon>Laurasiatheria</taxon>
        <taxon>Artiodactyla</taxon>
        <taxon>Whippomorpha</taxon>
        <taxon>Cetacea</taxon>
        <taxon>Mysticeti</taxon>
        <taxon>Eschrichtiidae</taxon>
        <taxon>Eschrichtius</taxon>
    </lineage>
</organism>
<name>A0AB34GDW5_ESCRO</name>
<dbReference type="Pfam" id="PF10036">
    <property type="entry name" value="RLL"/>
    <property type="match status" value="2"/>
</dbReference>
<comment type="caution">
    <text evidence="3">The sequence shown here is derived from an EMBL/GenBank/DDBJ whole genome shotgun (WGS) entry which is preliminary data.</text>
</comment>
<evidence type="ECO:0000313" key="3">
    <source>
        <dbReference type="EMBL" id="KAJ8777884.1"/>
    </source>
</evidence>
<evidence type="ECO:0000313" key="4">
    <source>
        <dbReference type="Proteomes" id="UP001159641"/>
    </source>
</evidence>
<feature type="non-terminal residue" evidence="3">
    <location>
        <position position="1"/>
    </location>
</feature>
<sequence length="203" mass="23025">DETKFRNDVYIEDQKSRHYKTEDRGNLRNIRSSDQPKFFEKYLRDVNCSFKIQDGQEAIDWLLGLAVSLEYGDNAENYKDLVPDNAKNADNATKNAEPMINLDVNNPNFRAGVMVQANFQRALTQDAVASTNPAEEGLAVGLDKYILGFDTRDVVLNEAAQILHLLHIEELRELQTKIHAARVAVQVITADPKTDHRLEKVGR</sequence>